<dbReference type="Gene3D" id="3.30.70.1450">
    <property type="entry name" value="Regulator of K+ conductance, C-terminal domain"/>
    <property type="match status" value="1"/>
</dbReference>
<dbReference type="Proteomes" id="UP000031184">
    <property type="component" value="Unassembled WGS sequence"/>
</dbReference>
<dbReference type="Pfam" id="PF02080">
    <property type="entry name" value="TrkA_C"/>
    <property type="match status" value="1"/>
</dbReference>
<dbReference type="AlphaFoldDB" id="A0A017H3T2"/>
<dbReference type="InterPro" id="IPR001807">
    <property type="entry name" value="ClC"/>
</dbReference>
<keyword evidence="7" id="KW-0868">Chloride</keyword>
<dbReference type="PATRIC" id="fig|1226633.4.peg.1503"/>
<dbReference type="GO" id="GO:0005886">
    <property type="term" value="C:plasma membrane"/>
    <property type="evidence" value="ECO:0007669"/>
    <property type="project" value="TreeGrafter"/>
</dbReference>
<dbReference type="RefSeq" id="WP_035903693.1">
    <property type="nucleotide sequence ID" value="NZ_AOJP01000007.1"/>
</dbReference>
<dbReference type="SUPFAM" id="SSF81340">
    <property type="entry name" value="Clc chloride channel"/>
    <property type="match status" value="1"/>
</dbReference>
<evidence type="ECO:0000256" key="5">
    <source>
        <dbReference type="ARBA" id="ARBA00023065"/>
    </source>
</evidence>
<dbReference type="SUPFAM" id="SSF116726">
    <property type="entry name" value="TrkA C-terminal domain-like"/>
    <property type="match status" value="1"/>
</dbReference>
<sequence>MSKQVLNVEENLNHIQNSNGKLYFLCLMVGLITGIIVSFYRYALHIFNVLRETFVSPSTLTNYPFLIKLWIGFLVIGFFIDFLYRKYPRTSGSGIPQVKGIILGTVHYKHWFAQLAAKFVGGLFGIGAGLSLGREGPSVQLGSYVASGIAKGFRCNRVDENYLITSGASAGLAGAFGAPLAGVMFSLEELHKFLTAKLIICIFVASIASDFIGRRFFGIDTAFSMLVSYPRDINPYLQFALYILFGILIAFFGKLFTTTLVKTQNIFQGIRISRWMKVVFVMSTSFLLCLVLPEVTGGGHELVESLPQLQQGILFLFFVFLIKLLFTSLSYATGFAGGIFLPMLVLGAILGKIFALLLLHFFPFDPNIIVHFMVLGMVGYFVSVVRAPITGAVLILEMTGSFDHLLALVTVSVVAFYVTALLKLSPVYDILYERMPKDDFEETHEVESMGKTLIVVPVAAESYLDGKKISEVEWGEEVLVVALRRNETEKIPKGDSIMRSGDNIVLLLPESIVAEVKETLLQKGIE</sequence>
<dbReference type="InterPro" id="IPR006037">
    <property type="entry name" value="RCK_C"/>
</dbReference>
<dbReference type="PROSITE" id="PS51202">
    <property type="entry name" value="RCK_C"/>
    <property type="match status" value="1"/>
</dbReference>
<evidence type="ECO:0000256" key="2">
    <source>
        <dbReference type="ARBA" id="ARBA00022448"/>
    </source>
</evidence>
<gene>
    <name evidence="8" type="ORF">C095_07460</name>
</gene>
<evidence type="ECO:0000256" key="1">
    <source>
        <dbReference type="ARBA" id="ARBA00004141"/>
    </source>
</evidence>
<evidence type="ECO:0000256" key="7">
    <source>
        <dbReference type="ARBA" id="ARBA00023214"/>
    </source>
</evidence>
<keyword evidence="2" id="KW-0813">Transport</keyword>
<dbReference type="PANTHER" id="PTHR45711">
    <property type="entry name" value="CHLORIDE CHANNEL PROTEIN"/>
    <property type="match status" value="1"/>
</dbReference>
<dbReference type="GO" id="GO:0008324">
    <property type="term" value="F:monoatomic cation transmembrane transporter activity"/>
    <property type="evidence" value="ECO:0007669"/>
    <property type="project" value="InterPro"/>
</dbReference>
<dbReference type="OrthoDB" id="9812438at2"/>
<keyword evidence="6" id="KW-0472">Membrane</keyword>
<reference evidence="8 9" key="1">
    <citation type="submission" date="2013-08" db="EMBL/GenBank/DDBJ databases">
        <title>An opportunistic ruminal bacterium that causes liver abscesses in cattle.</title>
        <authorList>
            <person name="Benahmed F.H."/>
            <person name="Rasmussen M."/>
            <person name="Harbottle H."/>
            <person name="Soppet D."/>
            <person name="Nagaraja T.G."/>
            <person name="Davidson M."/>
        </authorList>
    </citation>
    <scope>NUCLEOTIDE SEQUENCE [LARGE SCALE GENOMIC DNA]</scope>
    <source>
        <strain evidence="8 9">B35</strain>
    </source>
</reference>
<keyword evidence="4" id="KW-1133">Transmembrane helix</keyword>
<dbReference type="InterPro" id="IPR036721">
    <property type="entry name" value="RCK_C_sf"/>
</dbReference>
<keyword evidence="5" id="KW-0406">Ion transport</keyword>
<organism evidence="8 9">
    <name type="scientific">Fusobacterium necrophorum subsp. funduliforme B35</name>
    <dbReference type="NCBI Taxonomy" id="1226633"/>
    <lineage>
        <taxon>Bacteria</taxon>
        <taxon>Fusobacteriati</taxon>
        <taxon>Fusobacteriota</taxon>
        <taxon>Fusobacteriia</taxon>
        <taxon>Fusobacteriales</taxon>
        <taxon>Fusobacteriaceae</taxon>
        <taxon>Fusobacterium</taxon>
    </lineage>
</organism>
<evidence type="ECO:0000313" key="9">
    <source>
        <dbReference type="Proteomes" id="UP000031184"/>
    </source>
</evidence>
<evidence type="ECO:0000313" key="8">
    <source>
        <dbReference type="EMBL" id="KID48918.1"/>
    </source>
</evidence>
<keyword evidence="3" id="KW-0812">Transmembrane</keyword>
<dbReference type="EMBL" id="AUZI01000019">
    <property type="protein sequence ID" value="KID48918.1"/>
    <property type="molecule type" value="Genomic_DNA"/>
</dbReference>
<evidence type="ECO:0000256" key="4">
    <source>
        <dbReference type="ARBA" id="ARBA00022989"/>
    </source>
</evidence>
<evidence type="ECO:0000256" key="3">
    <source>
        <dbReference type="ARBA" id="ARBA00022692"/>
    </source>
</evidence>
<accession>A0A017H3T2</accession>
<name>A0A017H3T2_9FUSO</name>
<dbReference type="CDD" id="cd01031">
    <property type="entry name" value="EriC"/>
    <property type="match status" value="1"/>
</dbReference>
<dbReference type="PRINTS" id="PR00762">
    <property type="entry name" value="CLCHANNEL"/>
</dbReference>
<proteinExistence type="predicted"/>
<dbReference type="GO" id="GO:0005247">
    <property type="term" value="F:voltage-gated chloride channel activity"/>
    <property type="evidence" value="ECO:0007669"/>
    <property type="project" value="TreeGrafter"/>
</dbReference>
<dbReference type="GO" id="GO:0006813">
    <property type="term" value="P:potassium ion transport"/>
    <property type="evidence" value="ECO:0007669"/>
    <property type="project" value="InterPro"/>
</dbReference>
<dbReference type="PANTHER" id="PTHR45711:SF6">
    <property type="entry name" value="CHLORIDE CHANNEL PROTEIN"/>
    <property type="match status" value="1"/>
</dbReference>
<comment type="caution">
    <text evidence="8">The sequence shown here is derived from an EMBL/GenBank/DDBJ whole genome shotgun (WGS) entry which is preliminary data.</text>
</comment>
<dbReference type="InterPro" id="IPR014743">
    <property type="entry name" value="Cl-channel_core"/>
</dbReference>
<dbReference type="Gene3D" id="1.10.3080.10">
    <property type="entry name" value="Clc chloride channel"/>
    <property type="match status" value="1"/>
</dbReference>
<protein>
    <submittedName>
        <fullName evidence="8">Chloride channel protein</fullName>
    </submittedName>
</protein>
<evidence type="ECO:0000256" key="6">
    <source>
        <dbReference type="ARBA" id="ARBA00023136"/>
    </source>
</evidence>
<dbReference type="Pfam" id="PF00654">
    <property type="entry name" value="Voltage_CLC"/>
    <property type="match status" value="1"/>
</dbReference>
<comment type="subcellular location">
    <subcellularLocation>
        <location evidence="1">Membrane</location>
        <topology evidence="1">Multi-pass membrane protein</topology>
    </subcellularLocation>
</comment>